<organism evidence="1 2">
    <name type="scientific">Scophthalmus maximus</name>
    <name type="common">Turbot</name>
    <name type="synonym">Psetta maxima</name>
    <dbReference type="NCBI Taxonomy" id="52904"/>
    <lineage>
        <taxon>Eukaryota</taxon>
        <taxon>Metazoa</taxon>
        <taxon>Chordata</taxon>
        <taxon>Craniata</taxon>
        <taxon>Vertebrata</taxon>
        <taxon>Euteleostomi</taxon>
        <taxon>Actinopterygii</taxon>
        <taxon>Neopterygii</taxon>
        <taxon>Teleostei</taxon>
        <taxon>Neoteleostei</taxon>
        <taxon>Acanthomorphata</taxon>
        <taxon>Carangaria</taxon>
        <taxon>Pleuronectiformes</taxon>
        <taxon>Pleuronectoidei</taxon>
        <taxon>Scophthalmidae</taxon>
        <taxon>Scophthalmus</taxon>
    </lineage>
</organism>
<name>A0A6A4T430_SCOMX</name>
<evidence type="ECO:0000313" key="2">
    <source>
        <dbReference type="Proteomes" id="UP000438429"/>
    </source>
</evidence>
<dbReference type="Proteomes" id="UP000438429">
    <property type="component" value="Unassembled WGS sequence"/>
</dbReference>
<comment type="caution">
    <text evidence="1">The sequence shown here is derived from an EMBL/GenBank/DDBJ whole genome shotgun (WGS) entry which is preliminary data.</text>
</comment>
<proteinExistence type="predicted"/>
<reference evidence="1 2" key="1">
    <citation type="submission" date="2019-06" db="EMBL/GenBank/DDBJ databases">
        <title>Draft genomes of female and male turbot (Scophthalmus maximus).</title>
        <authorList>
            <person name="Xu H."/>
            <person name="Xu X.-W."/>
            <person name="Shao C."/>
            <person name="Chen S."/>
        </authorList>
    </citation>
    <scope>NUCLEOTIDE SEQUENCE [LARGE SCALE GENOMIC DNA]</scope>
    <source>
        <strain evidence="1">Ysfricsl-2016a</strain>
        <tissue evidence="1">Blood</tissue>
    </source>
</reference>
<gene>
    <name evidence="1" type="ORF">F2P81_007884</name>
</gene>
<sequence>MMMMLLCCTHQCVSWHRKRKSKPERNQFIALRCLRAAFTEAYVTEIEAQRQIMLQGSGHPFSADMDIQDIHIDLTRSSPSCLHIPSNNSFDGMM</sequence>
<evidence type="ECO:0000313" key="1">
    <source>
        <dbReference type="EMBL" id="KAF0039649.1"/>
    </source>
</evidence>
<dbReference type="EMBL" id="VEVO01000007">
    <property type="protein sequence ID" value="KAF0039649.1"/>
    <property type="molecule type" value="Genomic_DNA"/>
</dbReference>
<accession>A0A6A4T430</accession>
<protein>
    <submittedName>
        <fullName evidence="1">Uncharacterized protein</fullName>
    </submittedName>
</protein>
<dbReference type="AlphaFoldDB" id="A0A6A4T430"/>